<accession>A0A7S4UAL6</accession>
<proteinExistence type="inferred from homology"/>
<evidence type="ECO:0000256" key="2">
    <source>
        <dbReference type="ARBA" id="ARBA00009664"/>
    </source>
</evidence>
<dbReference type="GO" id="GO:0009536">
    <property type="term" value="C:plastid"/>
    <property type="evidence" value="ECO:0007669"/>
    <property type="project" value="UniProtKB-SubCell"/>
</dbReference>
<evidence type="ECO:0000313" key="5">
    <source>
        <dbReference type="EMBL" id="CAE2329254.1"/>
    </source>
</evidence>
<dbReference type="PANTHER" id="PTHR36895:SF1">
    <property type="entry name" value="YCF23 PROTEIN"/>
    <property type="match status" value="1"/>
</dbReference>
<comment type="similarity">
    <text evidence="2">Belongs to the ycf23 family.</text>
</comment>
<dbReference type="SUPFAM" id="SSF51569">
    <property type="entry name" value="Aldolase"/>
    <property type="match status" value="1"/>
</dbReference>
<dbReference type="InterPro" id="IPR013785">
    <property type="entry name" value="Aldolase_TIM"/>
</dbReference>
<name>A0A7S4UAL6_GUITH</name>
<dbReference type="Gene3D" id="3.20.20.70">
    <property type="entry name" value="Aldolase class I"/>
    <property type="match status" value="1"/>
</dbReference>
<dbReference type="AlphaFoldDB" id="A0A7S4UAL6"/>
<evidence type="ECO:0000256" key="4">
    <source>
        <dbReference type="ARBA" id="ARBA00022640"/>
    </source>
</evidence>
<dbReference type="Pfam" id="PF04481">
    <property type="entry name" value="DUF561"/>
    <property type="match status" value="1"/>
</dbReference>
<dbReference type="OMA" id="IAGLMNF"/>
<gene>
    <name evidence="5" type="ORF">GTHE00462_LOCUS32171</name>
</gene>
<comment type="subcellular location">
    <subcellularLocation>
        <location evidence="1">Plastid</location>
    </subcellularLocation>
</comment>
<reference evidence="5" key="1">
    <citation type="submission" date="2021-01" db="EMBL/GenBank/DDBJ databases">
        <authorList>
            <person name="Corre E."/>
            <person name="Pelletier E."/>
            <person name="Niang G."/>
            <person name="Scheremetjew M."/>
            <person name="Finn R."/>
            <person name="Kale V."/>
            <person name="Holt S."/>
            <person name="Cochrane G."/>
            <person name="Meng A."/>
            <person name="Brown T."/>
            <person name="Cohen L."/>
        </authorList>
    </citation>
    <scope>NUCLEOTIDE SEQUENCE</scope>
    <source>
        <strain evidence="5">CCMP 2712</strain>
    </source>
</reference>
<evidence type="ECO:0000256" key="3">
    <source>
        <dbReference type="ARBA" id="ARBA00021523"/>
    </source>
</evidence>
<keyword evidence="4" id="KW-0934">Plastid</keyword>
<dbReference type="PANTHER" id="PTHR36895">
    <property type="match status" value="1"/>
</dbReference>
<evidence type="ECO:0000256" key="1">
    <source>
        <dbReference type="ARBA" id="ARBA00004474"/>
    </source>
</evidence>
<organism evidence="5">
    <name type="scientific">Guillardia theta</name>
    <name type="common">Cryptophyte</name>
    <name type="synonym">Cryptomonas phi</name>
    <dbReference type="NCBI Taxonomy" id="55529"/>
    <lineage>
        <taxon>Eukaryota</taxon>
        <taxon>Cryptophyceae</taxon>
        <taxon>Pyrenomonadales</taxon>
        <taxon>Geminigeraceae</taxon>
        <taxon>Guillardia</taxon>
    </lineage>
</organism>
<dbReference type="InterPro" id="IPR007570">
    <property type="entry name" value="Uncharacterised_Ycf23"/>
</dbReference>
<dbReference type="EMBL" id="HBKN01041139">
    <property type="protein sequence ID" value="CAE2329254.1"/>
    <property type="molecule type" value="Transcribed_RNA"/>
</dbReference>
<protein>
    <recommendedName>
        <fullName evidence="3">Uncharacterized protein ycf23</fullName>
    </recommendedName>
</protein>
<sequence length="248" mass="25375">MSKGDVMLPFEQRRALKIISGLNNFDEKSVASVVRAANAGGATLVDIACDPKLVQLARSIGNVPVCVSSVVAEDFLAAVKAGANMVEIGNYDSFYAQGRKFSAEEVLAITERTRDILGSSIPVSVTVPHTLPLDEQVSLALALEAAGASIIQTEGGMPMKPSSGGIQGLIEKAAPTLAATAAISKAVEIPTMAASGISAITAPLAIAAGASGVGVGSAVNKLNSEIAMLAAVREIYEAMIAEDVRVRV</sequence>